<keyword evidence="12" id="KW-1185">Reference proteome</keyword>
<dbReference type="Proteomes" id="UP000440578">
    <property type="component" value="Unassembled WGS sequence"/>
</dbReference>
<dbReference type="PROSITE" id="PS50020">
    <property type="entry name" value="WW_DOMAIN_2"/>
    <property type="match status" value="1"/>
</dbReference>
<name>A0A6A4WI50_AMPAM</name>
<keyword evidence="6" id="KW-0804">Transcription</keyword>
<evidence type="ECO:0000313" key="12">
    <source>
        <dbReference type="Proteomes" id="UP000440578"/>
    </source>
</evidence>
<evidence type="ECO:0000256" key="6">
    <source>
        <dbReference type="ARBA" id="ARBA00023163"/>
    </source>
</evidence>
<comment type="similarity">
    <text evidence="8">Belongs to the YAP1 family.</text>
</comment>
<dbReference type="EMBL" id="VIIS01001062">
    <property type="protein sequence ID" value="KAF0302432.1"/>
    <property type="molecule type" value="Genomic_DNA"/>
</dbReference>
<dbReference type="GO" id="GO:0045944">
    <property type="term" value="P:positive regulation of transcription by RNA polymerase II"/>
    <property type="evidence" value="ECO:0007669"/>
    <property type="project" value="TreeGrafter"/>
</dbReference>
<keyword evidence="3" id="KW-0963">Cytoplasm</keyword>
<evidence type="ECO:0000256" key="8">
    <source>
        <dbReference type="ARBA" id="ARBA00038057"/>
    </source>
</evidence>
<feature type="region of interest" description="Disordered" evidence="9">
    <location>
        <begin position="55"/>
        <end position="107"/>
    </location>
</feature>
<evidence type="ECO:0000256" key="9">
    <source>
        <dbReference type="SAM" id="MobiDB-lite"/>
    </source>
</evidence>
<accession>A0A6A4WI50</accession>
<dbReference type="PANTHER" id="PTHR17616">
    <property type="entry name" value="YES-ASSOCIATED PROTEIN YAP1 FAMILY MEMBER"/>
    <property type="match status" value="1"/>
</dbReference>
<evidence type="ECO:0000256" key="7">
    <source>
        <dbReference type="ARBA" id="ARBA00023242"/>
    </source>
</evidence>
<comment type="caution">
    <text evidence="11">The sequence shown here is derived from an EMBL/GenBank/DDBJ whole genome shotgun (WGS) entry which is preliminary data.</text>
</comment>
<evidence type="ECO:0000256" key="4">
    <source>
        <dbReference type="ARBA" id="ARBA00023015"/>
    </source>
</evidence>
<dbReference type="GO" id="GO:0005634">
    <property type="term" value="C:nucleus"/>
    <property type="evidence" value="ECO:0007669"/>
    <property type="project" value="UniProtKB-SubCell"/>
</dbReference>
<feature type="domain" description="WW" evidence="10">
    <location>
        <begin position="136"/>
        <end position="156"/>
    </location>
</feature>
<dbReference type="PANTHER" id="PTHR17616:SF8">
    <property type="entry name" value="TRANSCRIPTIONAL COACTIVATOR YORKIE"/>
    <property type="match status" value="1"/>
</dbReference>
<dbReference type="GO" id="GO:0003713">
    <property type="term" value="F:transcription coactivator activity"/>
    <property type="evidence" value="ECO:0007669"/>
    <property type="project" value="TreeGrafter"/>
</dbReference>
<dbReference type="InterPro" id="IPR001202">
    <property type="entry name" value="WW_dom"/>
</dbReference>
<evidence type="ECO:0000313" key="11">
    <source>
        <dbReference type="EMBL" id="KAF0302432.1"/>
    </source>
</evidence>
<feature type="compositionally biased region" description="Low complexity" evidence="9">
    <location>
        <begin position="67"/>
        <end position="86"/>
    </location>
</feature>
<keyword evidence="4" id="KW-0805">Transcription regulation</keyword>
<dbReference type="OrthoDB" id="2020426at2759"/>
<reference evidence="11 12" key="1">
    <citation type="submission" date="2019-07" db="EMBL/GenBank/DDBJ databases">
        <title>Draft genome assembly of a fouling barnacle, Amphibalanus amphitrite (Darwin, 1854): The first reference genome for Thecostraca.</title>
        <authorList>
            <person name="Kim W."/>
        </authorList>
    </citation>
    <scope>NUCLEOTIDE SEQUENCE [LARGE SCALE GENOMIC DNA]</scope>
    <source>
        <strain evidence="11">SNU_AA5</strain>
        <tissue evidence="11">Soma without cirri and trophi</tissue>
    </source>
</reference>
<dbReference type="InterPro" id="IPR051583">
    <property type="entry name" value="YAP1"/>
</dbReference>
<dbReference type="Gene3D" id="2.20.70.10">
    <property type="match status" value="1"/>
</dbReference>
<proteinExistence type="inferred from homology"/>
<dbReference type="Pfam" id="PF15238">
    <property type="entry name" value="TEADIR3"/>
    <property type="match status" value="1"/>
</dbReference>
<dbReference type="GO" id="GO:0005737">
    <property type="term" value="C:cytoplasm"/>
    <property type="evidence" value="ECO:0007669"/>
    <property type="project" value="UniProtKB-SubCell"/>
</dbReference>
<comment type="subcellular location">
    <subcellularLocation>
        <location evidence="2">Cytoplasm</location>
    </subcellularLocation>
    <subcellularLocation>
        <location evidence="1">Nucleus</location>
    </subcellularLocation>
</comment>
<keyword evidence="7" id="KW-0539">Nucleus</keyword>
<dbReference type="Gene3D" id="6.20.430.10">
    <property type="match status" value="1"/>
</dbReference>
<gene>
    <name evidence="11" type="primary">WWTR1</name>
    <name evidence="11" type="ORF">FJT64_025476</name>
</gene>
<dbReference type="InterPro" id="IPR053819">
    <property type="entry name" value="TEADIR3_omega_loop"/>
</dbReference>
<protein>
    <submittedName>
        <fullName evidence="11">WW domain-containing transcription regulator protein 1</fullName>
    </submittedName>
</protein>
<dbReference type="GO" id="GO:0035329">
    <property type="term" value="P:hippo signaling"/>
    <property type="evidence" value="ECO:0007669"/>
    <property type="project" value="TreeGrafter"/>
</dbReference>
<evidence type="ECO:0000256" key="1">
    <source>
        <dbReference type="ARBA" id="ARBA00004123"/>
    </source>
</evidence>
<evidence type="ECO:0000259" key="10">
    <source>
        <dbReference type="PROSITE" id="PS50020"/>
    </source>
</evidence>
<evidence type="ECO:0000256" key="5">
    <source>
        <dbReference type="ARBA" id="ARBA00023159"/>
    </source>
</evidence>
<dbReference type="AlphaFoldDB" id="A0A6A4WI50"/>
<evidence type="ECO:0000256" key="2">
    <source>
        <dbReference type="ARBA" id="ARBA00004496"/>
    </source>
</evidence>
<organism evidence="11 12">
    <name type="scientific">Amphibalanus amphitrite</name>
    <name type="common">Striped barnacle</name>
    <name type="synonym">Balanus amphitrite</name>
    <dbReference type="NCBI Taxonomy" id="1232801"/>
    <lineage>
        <taxon>Eukaryota</taxon>
        <taxon>Metazoa</taxon>
        <taxon>Ecdysozoa</taxon>
        <taxon>Arthropoda</taxon>
        <taxon>Crustacea</taxon>
        <taxon>Multicrustacea</taxon>
        <taxon>Cirripedia</taxon>
        <taxon>Thoracica</taxon>
        <taxon>Thoracicalcarea</taxon>
        <taxon>Balanomorpha</taxon>
        <taxon>Balanoidea</taxon>
        <taxon>Balanidae</taxon>
        <taxon>Amphibalaninae</taxon>
        <taxon>Amphibalanus</taxon>
    </lineage>
</organism>
<sequence>MAQSADMDFLERKEGSQVLHVRGDSDSLMNSLFDSVLKKQESSMPLTVPLSMRKLPKSFFNPPQHGSKSSSISHSRNSSTDSTHAGPGFGAAAGQGNHMRAHSSPATLQQTYAAAQQLQQHAHLKQQSYDFTDELGPLPHGWERACTSLGQPYFIK</sequence>
<keyword evidence="5" id="KW-0010">Activator</keyword>
<evidence type="ECO:0000256" key="3">
    <source>
        <dbReference type="ARBA" id="ARBA00022490"/>
    </source>
</evidence>